<name>A0A904A677_ANOQN</name>
<keyword evidence="2" id="KW-1185">Reference proteome</keyword>
<evidence type="ECO:0000313" key="2">
    <source>
        <dbReference type="Proteomes" id="UP000076407"/>
    </source>
</evidence>
<proteinExistence type="predicted"/>
<dbReference type="AlphaFoldDB" id="A0A904A677"/>
<dbReference type="Proteomes" id="UP000076407">
    <property type="component" value="Unassembled WGS sequence"/>
</dbReference>
<evidence type="ECO:0000313" key="1">
    <source>
        <dbReference type="EnsemblMetazoa" id="AQUA017780-PA"/>
    </source>
</evidence>
<reference evidence="1" key="1">
    <citation type="submission" date="2022-10" db="UniProtKB">
        <authorList>
            <consortium name="EnsemblMetazoa"/>
        </authorList>
    </citation>
    <scope>IDENTIFICATION</scope>
    <source>
        <strain evidence="1">SANGQUA</strain>
    </source>
</reference>
<dbReference type="EnsemblMetazoa" id="AQUA017780-RA">
    <property type="protein sequence ID" value="AQUA017780-PA"/>
    <property type="gene ID" value="AQUA017780"/>
</dbReference>
<protein>
    <submittedName>
        <fullName evidence="1">Uncharacterized protein</fullName>
    </submittedName>
</protein>
<organism evidence="1 2">
    <name type="scientific">Anopheles quadriannulatus</name>
    <name type="common">Mosquito</name>
    <dbReference type="NCBI Taxonomy" id="34691"/>
    <lineage>
        <taxon>Eukaryota</taxon>
        <taxon>Metazoa</taxon>
        <taxon>Ecdysozoa</taxon>
        <taxon>Arthropoda</taxon>
        <taxon>Hexapoda</taxon>
        <taxon>Insecta</taxon>
        <taxon>Pterygota</taxon>
        <taxon>Neoptera</taxon>
        <taxon>Endopterygota</taxon>
        <taxon>Diptera</taxon>
        <taxon>Nematocera</taxon>
        <taxon>Culicoidea</taxon>
        <taxon>Culicidae</taxon>
        <taxon>Anophelinae</taxon>
        <taxon>Anopheles</taxon>
    </lineage>
</organism>
<accession>A0A904A677</accession>
<sequence>MEPTATIWRFWWSFRRECCLERAQSKRGWIWLFQLERERKRLQPAVRTRRVRFVRRQRTGPIVPERRTVRIVRCVGRQCRQPGLQCRAGWAGRFGRFLRQPGVQSARRPQDLDRLFERIFPRQRGAAYGIEWVQYYAELRLMFLSGGVFKAKRVRKKLILPHSKKNPVLRTKNIRKWLGEG</sequence>